<comment type="caution">
    <text evidence="1">The sequence shown here is derived from an EMBL/GenBank/DDBJ whole genome shotgun (WGS) entry which is preliminary data.</text>
</comment>
<dbReference type="AlphaFoldDB" id="H5TRS9"/>
<evidence type="ECO:0000313" key="2">
    <source>
        <dbReference type="Proteomes" id="UP000005038"/>
    </source>
</evidence>
<sequence>MADSAARRAAIDDAVEATNRANAAAAVEMRDIMREHGWKAAEIDVEEMSRVLRVQDAATGDWLELDEELADDVSDAAGWLAKPLMKWVGGDFDYVVTLETLETSTQPHTAT</sequence>
<reference evidence="1" key="1">
    <citation type="submission" date="2012-02" db="EMBL/GenBank/DDBJ databases">
        <title>Whole genome shotgun sequence of Gordonia otitidis NBRC 100426.</title>
        <authorList>
            <person name="Yoshida I."/>
            <person name="Hosoyama A."/>
            <person name="Tsuchikane K."/>
            <person name="Katsumata H."/>
            <person name="Yamazaki S."/>
            <person name="Fujita N."/>
        </authorList>
    </citation>
    <scope>NUCLEOTIDE SEQUENCE [LARGE SCALE GENOMIC DNA]</scope>
    <source>
        <strain evidence="1">NBRC 100426</strain>
    </source>
</reference>
<proteinExistence type="predicted"/>
<gene>
    <name evidence="1" type="ORF">GOOTI_202_00430</name>
</gene>
<evidence type="ECO:0000313" key="1">
    <source>
        <dbReference type="EMBL" id="GAB36187.1"/>
    </source>
</evidence>
<accession>H5TRS9</accession>
<dbReference type="Proteomes" id="UP000005038">
    <property type="component" value="Unassembled WGS sequence"/>
</dbReference>
<dbReference type="STRING" id="1108044.GOOTI_202_00430"/>
<organism evidence="1 2">
    <name type="scientific">Gordonia otitidis (strain DSM 44809 / CCUG 52243 / JCM 12355 / NBRC 100426 / IFM 10032)</name>
    <dbReference type="NCBI Taxonomy" id="1108044"/>
    <lineage>
        <taxon>Bacteria</taxon>
        <taxon>Bacillati</taxon>
        <taxon>Actinomycetota</taxon>
        <taxon>Actinomycetes</taxon>
        <taxon>Mycobacteriales</taxon>
        <taxon>Gordoniaceae</taxon>
        <taxon>Gordonia</taxon>
    </lineage>
</organism>
<dbReference type="RefSeq" id="WP_007240371.1">
    <property type="nucleotide sequence ID" value="NZ_BAFB01000202.1"/>
</dbReference>
<keyword evidence="2" id="KW-1185">Reference proteome</keyword>
<dbReference type="EMBL" id="BAFB01000202">
    <property type="protein sequence ID" value="GAB36187.1"/>
    <property type="molecule type" value="Genomic_DNA"/>
</dbReference>
<name>H5TRS9_GORO1</name>
<protein>
    <submittedName>
        <fullName evidence="1">Uncharacterized protein</fullName>
    </submittedName>
</protein>